<dbReference type="InterPro" id="IPR036152">
    <property type="entry name" value="Asp/glu_Ase-like_sf"/>
</dbReference>
<feature type="domain" description="Asparaginase/glutaminase C-terminal" evidence="10">
    <location>
        <begin position="207"/>
        <end position="308"/>
    </location>
</feature>
<name>A0A3P5X529_9BACL</name>
<evidence type="ECO:0000259" key="9">
    <source>
        <dbReference type="Pfam" id="PF00710"/>
    </source>
</evidence>
<dbReference type="EMBL" id="UXAV01000042">
    <property type="protein sequence ID" value="VDC29287.1"/>
    <property type="molecule type" value="Genomic_DNA"/>
</dbReference>
<dbReference type="SUPFAM" id="SSF53774">
    <property type="entry name" value="Glutaminase/Asparaginase"/>
    <property type="match status" value="1"/>
</dbReference>
<gene>
    <name evidence="11" type="primary">ansB</name>
    <name evidence="11" type="ORF">FILTAD_02041</name>
</gene>
<dbReference type="InterPro" id="IPR027475">
    <property type="entry name" value="Asparaginase/glutaminase_AS2"/>
</dbReference>
<evidence type="ECO:0000256" key="7">
    <source>
        <dbReference type="PROSITE-ProRule" id="PRU10099"/>
    </source>
</evidence>
<dbReference type="RefSeq" id="WP_124070683.1">
    <property type="nucleotide sequence ID" value="NZ_CBCRXF010000001.1"/>
</dbReference>
<keyword evidence="3 11" id="KW-0378">Hydrolase</keyword>
<dbReference type="SMART" id="SM00870">
    <property type="entry name" value="Asparaginase"/>
    <property type="match status" value="1"/>
</dbReference>
<feature type="binding site" evidence="6">
    <location>
        <begin position="89"/>
        <end position="90"/>
    </location>
    <ligand>
        <name>substrate</name>
    </ligand>
</feature>
<dbReference type="InterPro" id="IPR004550">
    <property type="entry name" value="AsnASE_II"/>
</dbReference>
<dbReference type="PROSITE" id="PS00144">
    <property type="entry name" value="ASN_GLN_ASE_1"/>
    <property type="match status" value="1"/>
</dbReference>
<evidence type="ECO:0000256" key="5">
    <source>
        <dbReference type="PIRSR" id="PIRSR001220-1"/>
    </source>
</evidence>
<dbReference type="InterPro" id="IPR027473">
    <property type="entry name" value="L-asparaginase_C"/>
</dbReference>
<dbReference type="PIRSF" id="PIRSF500176">
    <property type="entry name" value="L_ASNase"/>
    <property type="match status" value="1"/>
</dbReference>
<proteinExistence type="inferred from homology"/>
<keyword evidence="12" id="KW-1185">Reference proteome</keyword>
<evidence type="ECO:0000313" key="12">
    <source>
        <dbReference type="Proteomes" id="UP000270468"/>
    </source>
</evidence>
<dbReference type="Gene3D" id="3.40.50.40">
    <property type="match status" value="1"/>
</dbReference>
<feature type="active site" evidence="8">
    <location>
        <position position="89"/>
    </location>
</feature>
<comment type="similarity">
    <text evidence="1">Belongs to the asparaginase 1 family.</text>
</comment>
<dbReference type="PIRSF" id="PIRSF001220">
    <property type="entry name" value="L-ASNase_gatD"/>
    <property type="match status" value="1"/>
</dbReference>
<evidence type="ECO:0000256" key="6">
    <source>
        <dbReference type="PIRSR" id="PIRSR001220-2"/>
    </source>
</evidence>
<reference evidence="11 12" key="1">
    <citation type="submission" date="2018-11" db="EMBL/GenBank/DDBJ databases">
        <authorList>
            <person name="Criscuolo A."/>
        </authorList>
    </citation>
    <scope>NUCLEOTIDE SEQUENCE [LARGE SCALE GENOMIC DNA]</scope>
    <source>
        <strain evidence="11">ATB-66</strain>
    </source>
</reference>
<sequence length="312" mass="33766">MKKNILLIHTGGTISMELNVETGGVILSAANPLAMEIDKIQQFAHITELEAFNLPSPHITHEHMLQLRDIIVNQTMNREFDGVVVTHGTDTLEETAYFLELSTNFEFPIVLTGAMRSSNEIGADGVYNLMSAVRVAASDGADNKGVLVVLNDEIHTATNVTKTHSSSVSTFQSPQYGPIGIVTKSAIHFHHAPLSRAYLPVTVINKKVTMFKIYAGMETDLLISASNLGYDGIVLEGLGQGNVPPALLVGLRHLLNAGIPIVLVSRCFNGIAQDIYAYEGGGKMLKDMGIRFENGLSGQKARIKLLLELCAI</sequence>
<dbReference type="Pfam" id="PF00710">
    <property type="entry name" value="Asparaginase"/>
    <property type="match status" value="1"/>
</dbReference>
<evidence type="ECO:0000259" key="10">
    <source>
        <dbReference type="Pfam" id="PF17763"/>
    </source>
</evidence>
<dbReference type="AlphaFoldDB" id="A0A3P5X529"/>
<dbReference type="FunFam" id="3.40.50.1170:FF:000001">
    <property type="entry name" value="L-asparaginase 2"/>
    <property type="match status" value="1"/>
</dbReference>
<feature type="active site" description="O-isoaspartyl threonine intermediate" evidence="5">
    <location>
        <position position="13"/>
    </location>
</feature>
<comment type="catalytic activity">
    <reaction evidence="4">
        <text>L-asparagine + H2O = L-aspartate + NH4(+)</text>
        <dbReference type="Rhea" id="RHEA:21016"/>
        <dbReference type="ChEBI" id="CHEBI:15377"/>
        <dbReference type="ChEBI" id="CHEBI:28938"/>
        <dbReference type="ChEBI" id="CHEBI:29991"/>
        <dbReference type="ChEBI" id="CHEBI:58048"/>
        <dbReference type="EC" id="3.5.1.1"/>
    </reaction>
</comment>
<feature type="binding site" evidence="6">
    <location>
        <position position="56"/>
    </location>
    <ligand>
        <name>substrate</name>
    </ligand>
</feature>
<feature type="active site" evidence="7">
    <location>
        <position position="13"/>
    </location>
</feature>
<dbReference type="CDD" id="cd08964">
    <property type="entry name" value="L-asparaginase_II"/>
    <property type="match status" value="1"/>
</dbReference>
<dbReference type="GO" id="GO:0004067">
    <property type="term" value="F:asparaginase activity"/>
    <property type="evidence" value="ECO:0007669"/>
    <property type="project" value="UniProtKB-UniRule"/>
</dbReference>
<accession>A0A3P5X529</accession>
<dbReference type="Proteomes" id="UP000270468">
    <property type="component" value="Unassembled WGS sequence"/>
</dbReference>
<dbReference type="PROSITE" id="PS00917">
    <property type="entry name" value="ASN_GLN_ASE_2"/>
    <property type="match status" value="1"/>
</dbReference>
<organism evidence="11 12">
    <name type="scientific">Filibacter tadaridae</name>
    <dbReference type="NCBI Taxonomy" id="2483811"/>
    <lineage>
        <taxon>Bacteria</taxon>
        <taxon>Bacillati</taxon>
        <taxon>Bacillota</taxon>
        <taxon>Bacilli</taxon>
        <taxon>Bacillales</taxon>
        <taxon>Caryophanaceae</taxon>
        <taxon>Filibacter</taxon>
    </lineage>
</organism>
<dbReference type="SFLD" id="SFLDS00057">
    <property type="entry name" value="Glutaminase/Asparaginase"/>
    <property type="match status" value="1"/>
</dbReference>
<dbReference type="Pfam" id="PF17763">
    <property type="entry name" value="Asparaginase_C"/>
    <property type="match status" value="1"/>
</dbReference>
<dbReference type="GO" id="GO:0006528">
    <property type="term" value="P:asparagine metabolic process"/>
    <property type="evidence" value="ECO:0007669"/>
    <property type="project" value="InterPro"/>
</dbReference>
<protein>
    <recommendedName>
        <fullName evidence="2">asparaginase</fullName>
        <ecNumber evidence="2">3.5.1.1</ecNumber>
    </recommendedName>
</protein>
<evidence type="ECO:0000256" key="1">
    <source>
        <dbReference type="ARBA" id="ARBA00010518"/>
    </source>
</evidence>
<dbReference type="PROSITE" id="PS51732">
    <property type="entry name" value="ASN_GLN_ASE_3"/>
    <property type="match status" value="1"/>
</dbReference>
<dbReference type="InterPro" id="IPR037152">
    <property type="entry name" value="L-asparaginase_N_sf"/>
</dbReference>
<dbReference type="PANTHER" id="PTHR11707">
    <property type="entry name" value="L-ASPARAGINASE"/>
    <property type="match status" value="1"/>
</dbReference>
<dbReference type="InterPro" id="IPR020827">
    <property type="entry name" value="Asparaginase/glutaminase_AS1"/>
</dbReference>
<dbReference type="Gene3D" id="3.40.50.1170">
    <property type="entry name" value="L-asparaginase, N-terminal domain"/>
    <property type="match status" value="1"/>
</dbReference>
<dbReference type="OrthoDB" id="9788068at2"/>
<dbReference type="EC" id="3.5.1.1" evidence="2"/>
<evidence type="ECO:0000256" key="2">
    <source>
        <dbReference type="ARBA" id="ARBA00012920"/>
    </source>
</evidence>
<evidence type="ECO:0000256" key="4">
    <source>
        <dbReference type="ARBA" id="ARBA00049366"/>
    </source>
</evidence>
<dbReference type="InterPro" id="IPR006034">
    <property type="entry name" value="Asparaginase/glutaminase-like"/>
</dbReference>
<evidence type="ECO:0000256" key="3">
    <source>
        <dbReference type="ARBA" id="ARBA00022801"/>
    </source>
</evidence>
<dbReference type="InterPro" id="IPR027474">
    <property type="entry name" value="L-asparaginase_N"/>
</dbReference>
<dbReference type="PRINTS" id="PR00139">
    <property type="entry name" value="ASNGLNASE"/>
</dbReference>
<feature type="domain" description="L-asparaginase N-terminal" evidence="9">
    <location>
        <begin position="4"/>
        <end position="193"/>
    </location>
</feature>
<dbReference type="PANTHER" id="PTHR11707:SF28">
    <property type="entry name" value="60 KDA LYSOPHOSPHOLIPASE"/>
    <property type="match status" value="1"/>
</dbReference>
<dbReference type="InterPro" id="IPR040919">
    <property type="entry name" value="Asparaginase_C"/>
</dbReference>
<evidence type="ECO:0000313" key="11">
    <source>
        <dbReference type="EMBL" id="VDC29287.1"/>
    </source>
</evidence>
<evidence type="ECO:0000256" key="8">
    <source>
        <dbReference type="PROSITE-ProRule" id="PRU10100"/>
    </source>
</evidence>